<dbReference type="RefSeq" id="WP_019364723.1">
    <property type="nucleotide sequence ID" value="NZ_DALZQD010000020.1"/>
</dbReference>
<dbReference type="EMBL" id="UAUF01000010">
    <property type="protein sequence ID" value="SPZ04969.1"/>
    <property type="molecule type" value="Genomic_DNA"/>
</dbReference>
<gene>
    <name evidence="1" type="ORF">NCTC11842_01489</name>
</gene>
<evidence type="ECO:0000313" key="2">
    <source>
        <dbReference type="Proteomes" id="UP000250443"/>
    </source>
</evidence>
<dbReference type="Proteomes" id="UP000250443">
    <property type="component" value="Unassembled WGS sequence"/>
</dbReference>
<name>A0A2X2E9Z1_PSELU</name>
<sequence length="355" mass="40797">MTRPAANEMELEFKLTSPDPVKDVVGTRRNYLKQKFDLESAQGILPFTNEKYYEQSNPILRSGLFSANKLGGEFREWTEVFVFGTGTIQYKGPALTVDHEHVLARLLLLARGKSLTKPVNVQKSKILEWLELSDAGENRKRVQRLLDDLEEGQIRISCKSALSRLYFLLTSPMTGDLPDGKFFRQYIDNLYGPQLKMIAAALEADEEVQITMQFIKSQTVNNHTGRMLINLDPVTAVFFDGVNTTLLPFEIYSKLDRFGKKILPFIASHRDGVYPIKLENYFIYIGSISVYEKVKRRFKSDFKKNLIHYEAEGWIEKGWELYRNDKNEEMVSGLKLHPSLRVRSALDLPVIDVSE</sequence>
<dbReference type="GeneID" id="300269630"/>
<evidence type="ECO:0000313" key="1">
    <source>
        <dbReference type="EMBL" id="SPZ04969.1"/>
    </source>
</evidence>
<accession>A0A2X2E9Z1</accession>
<dbReference type="AlphaFoldDB" id="A0A2X2E9Z1"/>
<proteinExistence type="predicted"/>
<protein>
    <submittedName>
        <fullName evidence="1">Uncharacterized protein</fullName>
    </submittedName>
</protein>
<organism evidence="1 2">
    <name type="scientific">Pseudomonas luteola</name>
    <dbReference type="NCBI Taxonomy" id="47886"/>
    <lineage>
        <taxon>Bacteria</taxon>
        <taxon>Pseudomonadati</taxon>
        <taxon>Pseudomonadota</taxon>
        <taxon>Gammaproteobacteria</taxon>
        <taxon>Pseudomonadales</taxon>
        <taxon>Pseudomonadaceae</taxon>
        <taxon>Pseudomonas</taxon>
    </lineage>
</organism>
<reference evidence="1 2" key="1">
    <citation type="submission" date="2018-06" db="EMBL/GenBank/DDBJ databases">
        <authorList>
            <consortium name="Pathogen Informatics"/>
            <person name="Doyle S."/>
        </authorList>
    </citation>
    <scope>NUCLEOTIDE SEQUENCE [LARGE SCALE GENOMIC DNA]</scope>
    <source>
        <strain evidence="1 2">NCTC11842</strain>
    </source>
</reference>